<name>A0ABY7VR47_9BACT</name>
<gene>
    <name evidence="1" type="ORF">PQO03_10720</name>
</gene>
<accession>A0ABY7VR47</accession>
<dbReference type="EMBL" id="CP117811">
    <property type="protein sequence ID" value="WDE96184.1"/>
    <property type="molecule type" value="Genomic_DNA"/>
</dbReference>
<protein>
    <recommendedName>
        <fullName evidence="3">PLD phosphodiesterase domain-containing protein</fullName>
    </recommendedName>
</protein>
<keyword evidence="2" id="KW-1185">Reference proteome</keyword>
<reference evidence="1 2" key="1">
    <citation type="submission" date="2023-02" db="EMBL/GenBank/DDBJ databases">
        <title>Genome sequence of Lentisphaera profundi SAORIC-696.</title>
        <authorList>
            <person name="Kim e."/>
            <person name="Cho J.-C."/>
            <person name="Choi A."/>
            <person name="Kang I."/>
        </authorList>
    </citation>
    <scope>NUCLEOTIDE SEQUENCE [LARGE SCALE GENOMIC DNA]</scope>
    <source>
        <strain evidence="1 2">SAORIC-696</strain>
    </source>
</reference>
<evidence type="ECO:0000313" key="2">
    <source>
        <dbReference type="Proteomes" id="UP001214250"/>
    </source>
</evidence>
<evidence type="ECO:0000313" key="1">
    <source>
        <dbReference type="EMBL" id="WDE96184.1"/>
    </source>
</evidence>
<evidence type="ECO:0008006" key="3">
    <source>
        <dbReference type="Google" id="ProtNLM"/>
    </source>
</evidence>
<proteinExistence type="predicted"/>
<organism evidence="1 2">
    <name type="scientific">Lentisphaera profundi</name>
    <dbReference type="NCBI Taxonomy" id="1658616"/>
    <lineage>
        <taxon>Bacteria</taxon>
        <taxon>Pseudomonadati</taxon>
        <taxon>Lentisphaerota</taxon>
        <taxon>Lentisphaeria</taxon>
        <taxon>Lentisphaerales</taxon>
        <taxon>Lentisphaeraceae</taxon>
        <taxon>Lentisphaera</taxon>
    </lineage>
</organism>
<sequence>MAQFLNHDQLLIHFDRMFKQSEKQLILITPILKFTHKLKHLLEMKNKSQADVRILYGVSRLSTEEVHFLKNLEFIHNNVCTNLHASLFLNENNCIVGGLNLHEFYSPEKAAVGVPT</sequence>
<dbReference type="Proteomes" id="UP001214250">
    <property type="component" value="Chromosome 1"/>
</dbReference>
<dbReference type="RefSeq" id="WP_274150260.1">
    <property type="nucleotide sequence ID" value="NZ_CP117811.1"/>
</dbReference>